<evidence type="ECO:0000313" key="2">
    <source>
        <dbReference type="Proteomes" id="UP000250275"/>
    </source>
</evidence>
<name>A0A310SBL1_9HYME</name>
<dbReference type="AlphaFoldDB" id="A0A310SBL1"/>
<accession>A0A310SBL1</accession>
<gene>
    <name evidence="1" type="ORF">WN48_08944</name>
</gene>
<evidence type="ECO:0000313" key="1">
    <source>
        <dbReference type="EMBL" id="OAD46926.1"/>
    </source>
</evidence>
<reference evidence="1 2" key="1">
    <citation type="submission" date="2015-07" db="EMBL/GenBank/DDBJ databases">
        <title>The genome of Eufriesea mexicana.</title>
        <authorList>
            <person name="Pan H."/>
            <person name="Kapheim K."/>
        </authorList>
    </citation>
    <scope>NUCLEOTIDE SEQUENCE [LARGE SCALE GENOMIC DNA]</scope>
    <source>
        <strain evidence="1">0111107269</strain>
        <tissue evidence="1">Whole body</tissue>
    </source>
</reference>
<keyword evidence="2" id="KW-1185">Reference proteome</keyword>
<dbReference type="Proteomes" id="UP000250275">
    <property type="component" value="Unassembled WGS sequence"/>
</dbReference>
<sequence length="55" mass="6089">MGQVYATGSRSACNAKLQSLSLANRTDRVPCVAIIFLWCVVCNSRDNSIREERKG</sequence>
<dbReference type="EMBL" id="KQ815368">
    <property type="protein sequence ID" value="OAD46926.1"/>
    <property type="molecule type" value="Genomic_DNA"/>
</dbReference>
<organism evidence="1 2">
    <name type="scientific">Eufriesea mexicana</name>
    <dbReference type="NCBI Taxonomy" id="516756"/>
    <lineage>
        <taxon>Eukaryota</taxon>
        <taxon>Metazoa</taxon>
        <taxon>Ecdysozoa</taxon>
        <taxon>Arthropoda</taxon>
        <taxon>Hexapoda</taxon>
        <taxon>Insecta</taxon>
        <taxon>Pterygota</taxon>
        <taxon>Neoptera</taxon>
        <taxon>Endopterygota</taxon>
        <taxon>Hymenoptera</taxon>
        <taxon>Apocrita</taxon>
        <taxon>Aculeata</taxon>
        <taxon>Apoidea</taxon>
        <taxon>Anthophila</taxon>
        <taxon>Apidae</taxon>
        <taxon>Eufriesea</taxon>
    </lineage>
</organism>
<protein>
    <submittedName>
        <fullName evidence="1">Uncharacterized protein</fullName>
    </submittedName>
</protein>
<proteinExistence type="predicted"/>